<sequence>MRTLFSGERHVHYSQIYVKSGATPGEGGLRAAFAGQTNGICGAAVPGSLFLITGLHTGRVGFTIELHDETPPLDDAWEEIVEVSFMPETSEVILIEWGGAAYELLALEQVEYRVRYCGTGRDEARKRDTRIDGEPQLDRYLLQFWPSPARPDQVVRQTSANAAYWHRHARGLPPPPSPEEKAEAERRAQAEAQRVRQERQRHDEARRWGGRLPTERLRNVRGNVFGMVSLDPDLVHAIGDAPAQTQRKIARWAAWRAYQRAGLAELDWTAPALAALDRGEPLPPPFTDDTEVWQRFHADEQMPRTLVTSLDGRHHDMLQQGMAVPALFGAAEADPLQAALDALFAAAVTFGRDHYRELLDEVRRTFLVD</sequence>
<feature type="compositionally biased region" description="Basic and acidic residues" evidence="1">
    <location>
        <begin position="178"/>
        <end position="206"/>
    </location>
</feature>
<keyword evidence="3" id="KW-1185">Reference proteome</keyword>
<proteinExistence type="predicted"/>
<name>A0ABW3YAT8_9ACTN</name>
<feature type="region of interest" description="Disordered" evidence="1">
    <location>
        <begin position="168"/>
        <end position="206"/>
    </location>
</feature>
<organism evidence="2 3">
    <name type="scientific">Micromonospora sonneratiae</name>
    <dbReference type="NCBI Taxonomy" id="1184706"/>
    <lineage>
        <taxon>Bacteria</taxon>
        <taxon>Bacillati</taxon>
        <taxon>Actinomycetota</taxon>
        <taxon>Actinomycetes</taxon>
        <taxon>Micromonosporales</taxon>
        <taxon>Micromonosporaceae</taxon>
        <taxon>Micromonospora</taxon>
    </lineage>
</organism>
<evidence type="ECO:0000313" key="3">
    <source>
        <dbReference type="Proteomes" id="UP001597260"/>
    </source>
</evidence>
<gene>
    <name evidence="2" type="ORF">ACFQ4H_06465</name>
</gene>
<protein>
    <submittedName>
        <fullName evidence="2">Uncharacterized protein</fullName>
    </submittedName>
</protein>
<dbReference type="EMBL" id="JBHTMP010000007">
    <property type="protein sequence ID" value="MFD1320732.1"/>
    <property type="molecule type" value="Genomic_DNA"/>
</dbReference>
<comment type="caution">
    <text evidence="2">The sequence shown here is derived from an EMBL/GenBank/DDBJ whole genome shotgun (WGS) entry which is preliminary data.</text>
</comment>
<evidence type="ECO:0000256" key="1">
    <source>
        <dbReference type="SAM" id="MobiDB-lite"/>
    </source>
</evidence>
<dbReference type="Proteomes" id="UP001597260">
    <property type="component" value="Unassembled WGS sequence"/>
</dbReference>
<accession>A0ABW3YAT8</accession>
<reference evidence="3" key="1">
    <citation type="journal article" date="2019" name="Int. J. Syst. Evol. Microbiol.">
        <title>The Global Catalogue of Microorganisms (GCM) 10K type strain sequencing project: providing services to taxonomists for standard genome sequencing and annotation.</title>
        <authorList>
            <consortium name="The Broad Institute Genomics Platform"/>
            <consortium name="The Broad Institute Genome Sequencing Center for Infectious Disease"/>
            <person name="Wu L."/>
            <person name="Ma J."/>
        </authorList>
    </citation>
    <scope>NUCLEOTIDE SEQUENCE [LARGE SCALE GENOMIC DNA]</scope>
    <source>
        <strain evidence="3">JCM 31037</strain>
    </source>
</reference>
<dbReference type="RefSeq" id="WP_377568019.1">
    <property type="nucleotide sequence ID" value="NZ_JBHTMP010000007.1"/>
</dbReference>
<evidence type="ECO:0000313" key="2">
    <source>
        <dbReference type="EMBL" id="MFD1320732.1"/>
    </source>
</evidence>